<accession>A0ABW0A5I0</accession>
<evidence type="ECO:0000313" key="3">
    <source>
        <dbReference type="Proteomes" id="UP001596222"/>
    </source>
</evidence>
<evidence type="ECO:0000313" key="2">
    <source>
        <dbReference type="EMBL" id="MFC5148261.1"/>
    </source>
</evidence>
<sequence>MTTTGLSSCAARLARANHIDEVERFVDGPAGSFHLVAWAGGRGRVRGSASAVRRVFHARVGGVTVASDRCDVLAEVIGAPVDERVLAARLPAAGAVHSLDGRSIRRGVTAVPPDHCLLVEPDGRAVLRRWWQAPEPTLPLKEGAAALRGALSAAVDSCTAGGGTVSADLSGGLDSTSLCLLAARGPARLVTVHREATDPANDDADWTRRAVAALRALPALPGAEHQHQHVGRDRIPLWFAGVNDSSYPPWEEPGTWVRDRARLGDLTRRMTAAGSRLHLTGYGGDELFTLTPRCLHDLVREHPFKAPAYIRAHRLRLRQPLTPLLRALAERTTYARWLTRAADQLTTPLSEASAPAPSLAWGPVLRMPPWATAEAVRYVQELLREASEAQAHEATPGATDPLARQRAQHAAILYARATGSAVRRLDQATGRAGLPLAAPCLDDAVMDAVLSVRLHDRAAEHGVPPTANKPVLLAAMRGIVPDPLLARTTKGDYSADFYAALRRHRGELLDLFEGSLLAGMGLIDPEPLRAALLGPHPTTHILTSLSRTVACETWLRAGVRPGLRAGVPSCDGTRSAPCCRASSPPAWGFGNDSLPSPGSERL</sequence>
<feature type="domain" description="Asparagine synthetase" evidence="1">
    <location>
        <begin position="147"/>
        <end position="556"/>
    </location>
</feature>
<dbReference type="Gene3D" id="3.40.50.620">
    <property type="entry name" value="HUPs"/>
    <property type="match status" value="1"/>
</dbReference>
<proteinExistence type="predicted"/>
<dbReference type="EMBL" id="JBHSKJ010000017">
    <property type="protein sequence ID" value="MFC5148261.1"/>
    <property type="molecule type" value="Genomic_DNA"/>
</dbReference>
<evidence type="ECO:0000259" key="1">
    <source>
        <dbReference type="Pfam" id="PF00733"/>
    </source>
</evidence>
<comment type="caution">
    <text evidence="2">The sequence shown here is derived from an EMBL/GenBank/DDBJ whole genome shotgun (WGS) entry which is preliminary data.</text>
</comment>
<dbReference type="InterPro" id="IPR001962">
    <property type="entry name" value="Asn_synthase"/>
</dbReference>
<dbReference type="RefSeq" id="WP_382047301.1">
    <property type="nucleotide sequence ID" value="NZ_JBHSKJ010000017.1"/>
</dbReference>
<dbReference type="Pfam" id="PF00733">
    <property type="entry name" value="Asn_synthase"/>
    <property type="match status" value="1"/>
</dbReference>
<keyword evidence="3" id="KW-1185">Reference proteome</keyword>
<dbReference type="Proteomes" id="UP001596222">
    <property type="component" value="Unassembled WGS sequence"/>
</dbReference>
<dbReference type="InterPro" id="IPR014729">
    <property type="entry name" value="Rossmann-like_a/b/a_fold"/>
</dbReference>
<dbReference type="SUPFAM" id="SSF52402">
    <property type="entry name" value="Adenine nucleotide alpha hydrolases-like"/>
    <property type="match status" value="1"/>
</dbReference>
<reference evidence="3" key="1">
    <citation type="journal article" date="2019" name="Int. J. Syst. Evol. Microbiol.">
        <title>The Global Catalogue of Microorganisms (GCM) 10K type strain sequencing project: providing services to taxonomists for standard genome sequencing and annotation.</title>
        <authorList>
            <consortium name="The Broad Institute Genomics Platform"/>
            <consortium name="The Broad Institute Genome Sequencing Center for Infectious Disease"/>
            <person name="Wu L."/>
            <person name="Ma J."/>
        </authorList>
    </citation>
    <scope>NUCLEOTIDE SEQUENCE [LARGE SCALE GENOMIC DNA]</scope>
    <source>
        <strain evidence="3">CGMCC 4.1641</strain>
    </source>
</reference>
<name>A0ABW0A5I0_9ACTN</name>
<gene>
    <name evidence="2" type="ORF">ACFPP6_26680</name>
</gene>
<organism evidence="2 3">
    <name type="scientific">Streptomyces aureoversilis</name>
    <dbReference type="NCBI Taxonomy" id="67277"/>
    <lineage>
        <taxon>Bacteria</taxon>
        <taxon>Bacillati</taxon>
        <taxon>Actinomycetota</taxon>
        <taxon>Actinomycetes</taxon>
        <taxon>Kitasatosporales</taxon>
        <taxon>Streptomycetaceae</taxon>
        <taxon>Streptomyces</taxon>
    </lineage>
</organism>
<protein>
    <submittedName>
        <fullName evidence="2">Asparagine synthase-related protein</fullName>
    </submittedName>
</protein>